<feature type="active site" description="Charge relay system" evidence="5">
    <location>
        <position position="217"/>
    </location>
</feature>
<dbReference type="PROSITE" id="PS00571">
    <property type="entry name" value="AMIDASES"/>
    <property type="match status" value="1"/>
</dbReference>
<evidence type="ECO:0000313" key="9">
    <source>
        <dbReference type="Proteomes" id="UP000781932"/>
    </source>
</evidence>
<evidence type="ECO:0000256" key="5">
    <source>
        <dbReference type="PIRSR" id="PIRSR001221-1"/>
    </source>
</evidence>
<dbReference type="GeneID" id="62165197"/>
<keyword evidence="9" id="KW-1185">Reference proteome</keyword>
<dbReference type="InterPro" id="IPR036928">
    <property type="entry name" value="AS_sf"/>
</dbReference>
<dbReference type="EC" id="3.5.1.4" evidence="3"/>
<reference evidence="8" key="2">
    <citation type="submission" date="2020-11" db="EMBL/GenBank/DDBJ databases">
        <title>Whole genome sequencing of Colletotrichum sp.</title>
        <authorList>
            <person name="Li H."/>
        </authorList>
    </citation>
    <scope>NUCLEOTIDE SEQUENCE</scope>
    <source>
        <strain evidence="8">CkLH20</strain>
    </source>
</reference>
<keyword evidence="4" id="KW-0378">Hydrolase</keyword>
<dbReference type="PANTHER" id="PTHR46072:SF4">
    <property type="entry name" value="AMIDASE C550.07-RELATED"/>
    <property type="match status" value="1"/>
</dbReference>
<dbReference type="InterPro" id="IPR023631">
    <property type="entry name" value="Amidase_dom"/>
</dbReference>
<evidence type="ECO:0000256" key="3">
    <source>
        <dbReference type="ARBA" id="ARBA00012922"/>
    </source>
</evidence>
<comment type="catalytic activity">
    <reaction evidence="1">
        <text>a monocarboxylic acid amide + H2O = a monocarboxylate + NH4(+)</text>
        <dbReference type="Rhea" id="RHEA:12020"/>
        <dbReference type="ChEBI" id="CHEBI:15377"/>
        <dbReference type="ChEBI" id="CHEBI:28938"/>
        <dbReference type="ChEBI" id="CHEBI:35757"/>
        <dbReference type="ChEBI" id="CHEBI:83628"/>
        <dbReference type="EC" id="3.5.1.4"/>
    </reaction>
</comment>
<dbReference type="InterPro" id="IPR020556">
    <property type="entry name" value="Amidase_CS"/>
</dbReference>
<evidence type="ECO:0000256" key="4">
    <source>
        <dbReference type="ARBA" id="ARBA00022801"/>
    </source>
</evidence>
<proteinExistence type="inferred from homology"/>
<name>A0A9P6HZX6_9PEZI</name>
<dbReference type="AlphaFoldDB" id="A0A9P6HZX6"/>
<dbReference type="EMBL" id="JAATWM020000033">
    <property type="protein sequence ID" value="KAF9873245.1"/>
    <property type="molecule type" value="Genomic_DNA"/>
</dbReference>
<dbReference type="Proteomes" id="UP000781932">
    <property type="component" value="Unassembled WGS sequence"/>
</dbReference>
<protein>
    <recommendedName>
        <fullName evidence="3">amidase</fullName>
        <ecNumber evidence="3">3.5.1.4</ecNumber>
    </recommendedName>
</protein>
<feature type="active site" description="Acyl-ester intermediate" evidence="5">
    <location>
        <position position="241"/>
    </location>
</feature>
<accession>A0A9P6HZX6</accession>
<dbReference type="SUPFAM" id="SSF75304">
    <property type="entry name" value="Amidase signature (AS) enzymes"/>
    <property type="match status" value="1"/>
</dbReference>
<evidence type="ECO:0000256" key="1">
    <source>
        <dbReference type="ARBA" id="ARBA00001311"/>
    </source>
</evidence>
<evidence type="ECO:0000259" key="7">
    <source>
        <dbReference type="Pfam" id="PF01425"/>
    </source>
</evidence>
<dbReference type="GO" id="GO:0004040">
    <property type="term" value="F:amidase activity"/>
    <property type="evidence" value="ECO:0007669"/>
    <property type="project" value="UniProtKB-EC"/>
</dbReference>
<feature type="binding site" evidence="6">
    <location>
        <position position="217"/>
    </location>
    <ligand>
        <name>substrate</name>
    </ligand>
</feature>
<gene>
    <name evidence="8" type="ORF">CkaCkLH20_09408</name>
</gene>
<feature type="binding site" evidence="6">
    <location>
        <position position="191"/>
    </location>
    <ligand>
        <name>substrate</name>
    </ligand>
</feature>
<evidence type="ECO:0000313" key="8">
    <source>
        <dbReference type="EMBL" id="KAF9873245.1"/>
    </source>
</evidence>
<reference evidence="8" key="1">
    <citation type="submission" date="2020-03" db="EMBL/GenBank/DDBJ databases">
        <authorList>
            <person name="He L."/>
        </authorList>
    </citation>
    <scope>NUCLEOTIDE SEQUENCE</scope>
    <source>
        <strain evidence="8">CkLH20</strain>
    </source>
</reference>
<dbReference type="PIRSF" id="PIRSF001221">
    <property type="entry name" value="Amidase_fungi"/>
    <property type="match status" value="1"/>
</dbReference>
<feature type="active site" description="Charge relay system" evidence="5">
    <location>
        <position position="141"/>
    </location>
</feature>
<feature type="binding site" evidence="6">
    <location>
        <begin position="238"/>
        <end position="241"/>
    </location>
    <ligand>
        <name>substrate</name>
    </ligand>
</feature>
<dbReference type="Gene3D" id="3.90.1300.10">
    <property type="entry name" value="Amidase signature (AS) domain"/>
    <property type="match status" value="1"/>
</dbReference>
<evidence type="ECO:0000256" key="6">
    <source>
        <dbReference type="PIRSR" id="PIRSR001221-2"/>
    </source>
</evidence>
<dbReference type="PANTHER" id="PTHR46072">
    <property type="entry name" value="AMIDASE-RELATED-RELATED"/>
    <property type="match status" value="1"/>
</dbReference>
<feature type="domain" description="Amidase" evidence="7">
    <location>
        <begin position="89"/>
        <end position="541"/>
    </location>
</feature>
<evidence type="ECO:0000256" key="2">
    <source>
        <dbReference type="ARBA" id="ARBA00009199"/>
    </source>
</evidence>
<dbReference type="OrthoDB" id="6428749at2759"/>
<dbReference type="RefSeq" id="XP_038742706.1">
    <property type="nucleotide sequence ID" value="XM_038892123.1"/>
</dbReference>
<organism evidence="8 9">
    <name type="scientific">Colletotrichum karsti</name>
    <dbReference type="NCBI Taxonomy" id="1095194"/>
    <lineage>
        <taxon>Eukaryota</taxon>
        <taxon>Fungi</taxon>
        <taxon>Dikarya</taxon>
        <taxon>Ascomycota</taxon>
        <taxon>Pezizomycotina</taxon>
        <taxon>Sordariomycetes</taxon>
        <taxon>Hypocreomycetidae</taxon>
        <taxon>Glomerellales</taxon>
        <taxon>Glomerellaceae</taxon>
        <taxon>Colletotrichum</taxon>
        <taxon>Colletotrichum boninense species complex</taxon>
    </lineage>
</organism>
<comment type="caution">
    <text evidence="8">The sequence shown here is derived from an EMBL/GenBank/DDBJ whole genome shotgun (WGS) entry which is preliminary data.</text>
</comment>
<sequence>MISTSVSPAFVDPQVLTSWEDKVSWTRAKRDLGLSKVEPKIEGIPTELPLSSQGLPKLALTQREIEITENYSVKELLKLLKSRQFSVEEVTRAFLRRAAVAQIATNSVVELLWDEAIARAKSLDSLPEPTGELFGLPISTKEHHGMVGTNVITTASFVGWFNKEHGSNILYESLWDEGCVFYVRSTQPQTIMHLETESNLYGRTVNPYNRHLTAGGSSGGEAALLGMRASILGVGGDIGGSIRCPASHVGVYGFKPSVKRIAVTGQRSIMAGKEAIISTPGPMSVDREALSLFMRVALAAKPWLTDPAIIAKPWTPYKFTRPLKIAVEWWDGVVQPHPPITRALREVVDACRTCGFTVVDWDSEPLNHAKGWEILSSLYFPDGGDHVRDILAESGEPILPLTKFIIDEQPAVKNLTQQELWDRCVERDLYRQAYAKAWSKTAEGDGVEVDVILCPASFGVATPHGQSRYWGYTSIWNLLDYPGAVFPVTSVDLVKDQKDDHYEPKNAEDQFVYDMYEPSKYENAPVSLQIVGRRHYDEKVLLLWMRSREQWVDRYQ</sequence>
<comment type="similarity">
    <text evidence="2">Belongs to the amidase family.</text>
</comment>
<dbReference type="Pfam" id="PF01425">
    <property type="entry name" value="Amidase"/>
    <property type="match status" value="1"/>
</dbReference>